<evidence type="ECO:0000259" key="1">
    <source>
        <dbReference type="Pfam" id="PF26479"/>
    </source>
</evidence>
<sequence>MLRRLPPVGRVAETVTCSPLVLAFVTGDSADAHVSAIATHLEATAELPLERATSRLLGEAKAVARDAAADDLERDIRQDRVETVRELLAEIETVDHDEARKHVDAATDHCETLLSESS</sequence>
<dbReference type="InterPro" id="IPR058465">
    <property type="entry name" value="DUF8152"/>
</dbReference>
<dbReference type="Pfam" id="PF26479">
    <property type="entry name" value="DUF8152"/>
    <property type="match status" value="1"/>
</dbReference>
<evidence type="ECO:0000313" key="2">
    <source>
        <dbReference type="EMBL" id="ELY70291.1"/>
    </source>
</evidence>
<dbReference type="EMBL" id="AOIC01000054">
    <property type="protein sequence ID" value="ELY70291.1"/>
    <property type="molecule type" value="Genomic_DNA"/>
</dbReference>
<proteinExistence type="predicted"/>
<feature type="domain" description="DUF8152" evidence="1">
    <location>
        <begin position="34"/>
        <end position="116"/>
    </location>
</feature>
<reference evidence="2 3" key="1">
    <citation type="journal article" date="2014" name="PLoS Genet.">
        <title>Phylogenetically driven sequencing of extremely halophilic archaea reveals strategies for static and dynamic osmo-response.</title>
        <authorList>
            <person name="Becker E.A."/>
            <person name="Seitzer P.M."/>
            <person name="Tritt A."/>
            <person name="Larsen D."/>
            <person name="Krusor M."/>
            <person name="Yao A.I."/>
            <person name="Wu D."/>
            <person name="Madern D."/>
            <person name="Eisen J.A."/>
            <person name="Darling A.E."/>
            <person name="Facciotti M.T."/>
        </authorList>
    </citation>
    <scope>NUCLEOTIDE SEQUENCE [LARGE SCALE GENOMIC DNA]</scope>
    <source>
        <strain evidence="2 3">SP2</strain>
    </source>
</reference>
<name>L9Y9F2_NATGS</name>
<dbReference type="Proteomes" id="UP000011613">
    <property type="component" value="Unassembled WGS sequence"/>
</dbReference>
<organism evidence="2 3">
    <name type="scientific">Natronobacterium gregoryi (strain ATCC 43098 / DSM 3393 / CCM 3738 / CIP 104747 / IAM 13177 / JCM 8860 / NBRC 102187 / NCIMB 2189 / SP2)</name>
    <dbReference type="NCBI Taxonomy" id="797304"/>
    <lineage>
        <taxon>Archaea</taxon>
        <taxon>Methanobacteriati</taxon>
        <taxon>Methanobacteriota</taxon>
        <taxon>Stenosarchaea group</taxon>
        <taxon>Halobacteria</taxon>
        <taxon>Halobacteriales</taxon>
        <taxon>Natrialbaceae</taxon>
        <taxon>Natronobacterium</taxon>
    </lineage>
</organism>
<evidence type="ECO:0000313" key="3">
    <source>
        <dbReference type="Proteomes" id="UP000011613"/>
    </source>
</evidence>
<dbReference type="AlphaFoldDB" id="L9Y9F2"/>
<comment type="caution">
    <text evidence="2">The sequence shown here is derived from an EMBL/GenBank/DDBJ whole genome shotgun (WGS) entry which is preliminary data.</text>
</comment>
<gene>
    <name evidence="2" type="ORF">C490_06749</name>
</gene>
<protein>
    <recommendedName>
        <fullName evidence="1">DUF8152 domain-containing protein</fullName>
    </recommendedName>
</protein>
<accession>L9Y9F2</accession>